<gene>
    <name evidence="1" type="ORF">TRIUR3_24771</name>
</gene>
<reference evidence="1" key="1">
    <citation type="journal article" date="2013" name="Nature">
        <title>Draft genome of the wheat A-genome progenitor Triticum urartu.</title>
        <authorList>
            <person name="Ling H.Q."/>
            <person name="Zhao S."/>
            <person name="Liu D."/>
            <person name="Wang J."/>
            <person name="Sun H."/>
            <person name="Zhang C."/>
            <person name="Fan H."/>
            <person name="Li D."/>
            <person name="Dong L."/>
            <person name="Tao Y."/>
            <person name="Gao C."/>
            <person name="Wu H."/>
            <person name="Li Y."/>
            <person name="Cui Y."/>
            <person name="Guo X."/>
            <person name="Zheng S."/>
            <person name="Wang B."/>
            <person name="Yu K."/>
            <person name="Liang Q."/>
            <person name="Yang W."/>
            <person name="Lou X."/>
            <person name="Chen J."/>
            <person name="Feng M."/>
            <person name="Jian J."/>
            <person name="Zhang X."/>
            <person name="Luo G."/>
            <person name="Jiang Y."/>
            <person name="Liu J."/>
            <person name="Wang Z."/>
            <person name="Sha Y."/>
            <person name="Zhang B."/>
            <person name="Wu H."/>
            <person name="Tang D."/>
            <person name="Shen Q."/>
            <person name="Xue P."/>
            <person name="Zou S."/>
            <person name="Wang X."/>
            <person name="Liu X."/>
            <person name="Wang F."/>
            <person name="Yang Y."/>
            <person name="An X."/>
            <person name="Dong Z."/>
            <person name="Zhang K."/>
            <person name="Zhang X."/>
            <person name="Luo M.C."/>
            <person name="Dvorak J."/>
            <person name="Tong Y."/>
            <person name="Wang J."/>
            <person name="Yang H."/>
            <person name="Li Z."/>
            <person name="Wang D."/>
            <person name="Zhang A."/>
            <person name="Wang J."/>
        </authorList>
    </citation>
    <scope>NUCLEOTIDE SEQUENCE</scope>
</reference>
<proteinExistence type="predicted"/>
<dbReference type="OMA" id="PIICAIY"/>
<dbReference type="AlphaFoldDB" id="M7YF04"/>
<sequence length="152" mass="16879">MAGSSSSPDPWLNPFPTGKGWVAMLLGSACGDQDLFLDYMKVADSADAGQRQRWAYHYYVNPAQATTQANTEVHQDDDDLQIVPPPALQARRRPPPIIVINEEEDEEEVKVPPNPTEVMQECYQVSVLVLASFIYSPIICAIYVMLSIVPPM</sequence>
<evidence type="ECO:0000313" key="1">
    <source>
        <dbReference type="EMBL" id="EMS45707.1"/>
    </source>
</evidence>
<accession>M7YF04</accession>
<protein>
    <submittedName>
        <fullName evidence="1">Uncharacterized protein</fullName>
    </submittedName>
</protein>
<organism evidence="1">
    <name type="scientific">Triticum urartu</name>
    <name type="common">Red wild einkorn</name>
    <name type="synonym">Crithodium urartu</name>
    <dbReference type="NCBI Taxonomy" id="4572"/>
    <lineage>
        <taxon>Eukaryota</taxon>
        <taxon>Viridiplantae</taxon>
        <taxon>Streptophyta</taxon>
        <taxon>Embryophyta</taxon>
        <taxon>Tracheophyta</taxon>
        <taxon>Spermatophyta</taxon>
        <taxon>Magnoliopsida</taxon>
        <taxon>Liliopsida</taxon>
        <taxon>Poales</taxon>
        <taxon>Poaceae</taxon>
        <taxon>BOP clade</taxon>
        <taxon>Pooideae</taxon>
        <taxon>Triticodae</taxon>
        <taxon>Triticeae</taxon>
        <taxon>Triticinae</taxon>
        <taxon>Triticum</taxon>
    </lineage>
</organism>
<dbReference type="EMBL" id="KD283276">
    <property type="protein sequence ID" value="EMS45707.1"/>
    <property type="molecule type" value="Genomic_DNA"/>
</dbReference>
<name>M7YF04_TRIUA</name>